<dbReference type="Pfam" id="PF21646">
    <property type="entry name" value="ACTMAP-like_C"/>
    <property type="match status" value="1"/>
</dbReference>
<keyword evidence="3" id="KW-0378">Hydrolase</keyword>
<name>A0AAV2PV31_MEGNR</name>
<feature type="compositionally biased region" description="Polar residues" evidence="8">
    <location>
        <begin position="247"/>
        <end position="269"/>
    </location>
</feature>
<gene>
    <name evidence="9" type="ORF">MNOR_LOCUS3510</name>
</gene>
<evidence type="ECO:0000256" key="7">
    <source>
        <dbReference type="ARBA" id="ARBA00049041"/>
    </source>
</evidence>
<sequence>MLVPINHPLAVSSARSTPARQLSPPPAPLRSSSIRKTSPPPPPSRSRSHTPVGRLEWTEQRPPLPPPPPISACTSTTPTPLKLTPVPEESSRSPSVHSQSPQSTDENITENAVYEQTSKDSTFESTFSCGSLGKVSDIVISKSSDNISSAEPPRVPPPPSDEIYDELCPTLPPPPSDITPEEKTPPPPPLPSDISSISIQSLPTPPPRANIVTPALPPPPSLPLNFSPLSPQLTPPELPPPPVDIESPNNTNNFISAESEPGNSETSVMPSEPPPPTLQANETANISIKVEGIPPVPKPPQAPGHPPPPPPPPMSATGSLTESSSPTSLISISPSGRMVVNRTDLPPPAPEEEIRKVFQNAKNWAWLDPTSDTLAVYTQLRPTIQQGPQCGMVALSMATQIFSETMDVDPIVKIAKDRGFTAHGEMFSSEKMAELANEISGIEATVRRDVLSNPKMLLETLLQGDLILVPYDADGNHQPSQRKGHRAHWGIVCGALVQCPSLKVSMGGSSKQDPTVDHLYHLRPKNRAGLPVSAKRGGGGTTPVHSVSPRFSASPLDVWGTPDVELWSMCSSRISTPQLQSLPNDDYTMVVLWRQGKSRSLIASTLDALFASNDQLEEYSPPANEREQEYVIESVEDGLAHQVVVLHKTKYALSDLLGVLQEKE</sequence>
<keyword evidence="10" id="KW-1185">Reference proteome</keyword>
<feature type="region of interest" description="Disordered" evidence="8">
    <location>
        <begin position="143"/>
        <end position="348"/>
    </location>
</feature>
<feature type="compositionally biased region" description="Low complexity" evidence="8">
    <location>
        <begin position="71"/>
        <end position="103"/>
    </location>
</feature>
<comment type="caution">
    <text evidence="9">The sequence shown here is derived from an EMBL/GenBank/DDBJ whole genome shotgun (WGS) entry which is preliminary data.</text>
</comment>
<evidence type="ECO:0000256" key="8">
    <source>
        <dbReference type="SAM" id="MobiDB-lite"/>
    </source>
</evidence>
<keyword evidence="1" id="KW-0031">Aminopeptidase</keyword>
<evidence type="ECO:0000256" key="5">
    <source>
        <dbReference type="ARBA" id="ARBA00034848"/>
    </source>
</evidence>
<feature type="compositionally biased region" description="Low complexity" evidence="8">
    <location>
        <begin position="223"/>
        <end position="232"/>
    </location>
</feature>
<evidence type="ECO:0000313" key="9">
    <source>
        <dbReference type="EMBL" id="CAL4063655.1"/>
    </source>
</evidence>
<feature type="compositionally biased region" description="Pro residues" evidence="8">
    <location>
        <begin position="294"/>
        <end position="314"/>
    </location>
</feature>
<feature type="region of interest" description="Disordered" evidence="8">
    <location>
        <begin position="1"/>
        <end position="130"/>
    </location>
</feature>
<dbReference type="EMBL" id="CAXKWB010001204">
    <property type="protein sequence ID" value="CAL4063655.1"/>
    <property type="molecule type" value="Genomic_DNA"/>
</dbReference>
<evidence type="ECO:0000256" key="2">
    <source>
        <dbReference type="ARBA" id="ARBA00022670"/>
    </source>
</evidence>
<dbReference type="Proteomes" id="UP001497623">
    <property type="component" value="Unassembled WGS sequence"/>
</dbReference>
<feature type="compositionally biased region" description="Pro residues" evidence="8">
    <location>
        <begin position="233"/>
        <end position="243"/>
    </location>
</feature>
<organism evidence="9 10">
    <name type="scientific">Meganyctiphanes norvegica</name>
    <name type="common">Northern krill</name>
    <name type="synonym">Thysanopoda norvegica</name>
    <dbReference type="NCBI Taxonomy" id="48144"/>
    <lineage>
        <taxon>Eukaryota</taxon>
        <taxon>Metazoa</taxon>
        <taxon>Ecdysozoa</taxon>
        <taxon>Arthropoda</taxon>
        <taxon>Crustacea</taxon>
        <taxon>Multicrustacea</taxon>
        <taxon>Malacostraca</taxon>
        <taxon>Eumalacostraca</taxon>
        <taxon>Eucarida</taxon>
        <taxon>Euphausiacea</taxon>
        <taxon>Euphausiidae</taxon>
        <taxon>Meganyctiphanes</taxon>
    </lineage>
</organism>
<dbReference type="AlphaFoldDB" id="A0AAV2PV31"/>
<feature type="compositionally biased region" description="Low complexity" evidence="8">
    <location>
        <begin position="192"/>
        <end position="202"/>
    </location>
</feature>
<dbReference type="GO" id="GO:0006508">
    <property type="term" value="P:proteolysis"/>
    <property type="evidence" value="ECO:0007669"/>
    <property type="project" value="UniProtKB-KW"/>
</dbReference>
<feature type="compositionally biased region" description="Polar residues" evidence="8">
    <location>
        <begin position="104"/>
        <end position="116"/>
    </location>
</feature>
<protein>
    <recommendedName>
        <fullName evidence="5">Actin maturation protease</fullName>
    </recommendedName>
    <alternativeName>
        <fullName evidence="6">Actin aminopeptidase ACTMAP</fullName>
    </alternativeName>
</protein>
<evidence type="ECO:0000256" key="3">
    <source>
        <dbReference type="ARBA" id="ARBA00022801"/>
    </source>
</evidence>
<dbReference type="GO" id="GO:0004177">
    <property type="term" value="F:aminopeptidase activity"/>
    <property type="evidence" value="ECO:0007669"/>
    <property type="project" value="UniProtKB-KW"/>
</dbReference>
<dbReference type="PANTHER" id="PTHR28631">
    <property type="entry name" value="UPF0692 PROTEIN C19ORF54"/>
    <property type="match status" value="1"/>
</dbReference>
<evidence type="ECO:0000256" key="4">
    <source>
        <dbReference type="ARBA" id="ARBA00034725"/>
    </source>
</evidence>
<accession>A0AAV2PV31</accession>
<keyword evidence="2" id="KW-0645">Protease</keyword>
<evidence type="ECO:0000256" key="6">
    <source>
        <dbReference type="ARBA" id="ARBA00034908"/>
    </source>
</evidence>
<comment type="catalytic activity">
    <reaction evidence="7">
        <text>N-terminal N(alpha)-acetyl-L-cysteinyl-L-aspartyl-[protein] + H2O = N-terminal L-aspartyl-[protein] + N-acetyl-L-cysteine</text>
        <dbReference type="Rhea" id="RHEA:74579"/>
        <dbReference type="Rhea" id="RHEA-COMP:12669"/>
        <dbReference type="Rhea" id="RHEA-COMP:18395"/>
        <dbReference type="ChEBI" id="CHEBI:15377"/>
        <dbReference type="ChEBI" id="CHEBI:64720"/>
        <dbReference type="ChEBI" id="CHEBI:78236"/>
        <dbReference type="ChEBI" id="CHEBI:193599"/>
    </reaction>
    <physiologicalReaction direction="left-to-right" evidence="7">
        <dbReference type="Rhea" id="RHEA:74580"/>
    </physiologicalReaction>
</comment>
<evidence type="ECO:0000256" key="1">
    <source>
        <dbReference type="ARBA" id="ARBA00022438"/>
    </source>
</evidence>
<dbReference type="InterPro" id="IPR040043">
    <property type="entry name" value="ACTMAP"/>
</dbReference>
<comment type="similarity">
    <text evidence="4">Belongs to the ACTMAP family.</text>
</comment>
<evidence type="ECO:0000313" key="10">
    <source>
        <dbReference type="Proteomes" id="UP001497623"/>
    </source>
</evidence>
<dbReference type="PANTHER" id="PTHR28631:SF1">
    <property type="entry name" value="ACTIN MATURATION PROTEASE"/>
    <property type="match status" value="1"/>
</dbReference>
<feature type="compositionally biased region" description="Low complexity" evidence="8">
    <location>
        <begin position="319"/>
        <end position="335"/>
    </location>
</feature>
<proteinExistence type="inferred from homology"/>
<reference evidence="9 10" key="1">
    <citation type="submission" date="2024-05" db="EMBL/GenBank/DDBJ databases">
        <authorList>
            <person name="Wallberg A."/>
        </authorList>
    </citation>
    <scope>NUCLEOTIDE SEQUENCE [LARGE SCALE GENOMIC DNA]</scope>
</reference>